<organism evidence="22 23">
    <name type="scientific">Podospora aff. communis PSN243</name>
    <dbReference type="NCBI Taxonomy" id="3040156"/>
    <lineage>
        <taxon>Eukaryota</taxon>
        <taxon>Fungi</taxon>
        <taxon>Dikarya</taxon>
        <taxon>Ascomycota</taxon>
        <taxon>Pezizomycotina</taxon>
        <taxon>Sordariomycetes</taxon>
        <taxon>Sordariomycetidae</taxon>
        <taxon>Sordariales</taxon>
        <taxon>Podosporaceae</taxon>
        <taxon>Podospora</taxon>
    </lineage>
</organism>
<comment type="similarity">
    <text evidence="15">Belongs to the glycosyl hydrolase 16 family. CRH1 subfamily.</text>
</comment>
<dbReference type="GO" id="GO:0009277">
    <property type="term" value="C:fungal-type cell wall"/>
    <property type="evidence" value="ECO:0007669"/>
    <property type="project" value="TreeGrafter"/>
</dbReference>
<evidence type="ECO:0000259" key="21">
    <source>
        <dbReference type="PROSITE" id="PS51762"/>
    </source>
</evidence>
<feature type="chain" id="PRO_5043754155" description="Crh-like protein" evidence="20">
    <location>
        <begin position="18"/>
        <end position="364"/>
    </location>
</feature>
<evidence type="ECO:0000313" key="22">
    <source>
        <dbReference type="EMBL" id="KAK4453995.1"/>
    </source>
</evidence>
<evidence type="ECO:0000256" key="11">
    <source>
        <dbReference type="ARBA" id="ARBA00023180"/>
    </source>
</evidence>
<evidence type="ECO:0000256" key="14">
    <source>
        <dbReference type="ARBA" id="ARBA00023316"/>
    </source>
</evidence>
<evidence type="ECO:0000256" key="1">
    <source>
        <dbReference type="ARBA" id="ARBA00000822"/>
    </source>
</evidence>
<evidence type="ECO:0000256" key="4">
    <source>
        <dbReference type="ARBA" id="ARBA00022622"/>
    </source>
</evidence>
<keyword evidence="5" id="KW-0328">Glycosyltransferase</keyword>
<evidence type="ECO:0000256" key="3">
    <source>
        <dbReference type="ARBA" id="ARBA00004589"/>
    </source>
</evidence>
<evidence type="ECO:0000256" key="10">
    <source>
        <dbReference type="ARBA" id="ARBA00023157"/>
    </source>
</evidence>
<dbReference type="InterPro" id="IPR017168">
    <property type="entry name" value="CHR-like"/>
</dbReference>
<feature type="active site" description="Nucleophile" evidence="17">
    <location>
        <position position="118"/>
    </location>
</feature>
<evidence type="ECO:0000256" key="8">
    <source>
        <dbReference type="ARBA" id="ARBA00022801"/>
    </source>
</evidence>
<feature type="domain" description="GH16" evidence="21">
    <location>
        <begin position="25"/>
        <end position="236"/>
    </location>
</feature>
<keyword evidence="14" id="KW-0961">Cell wall biogenesis/degradation</keyword>
<evidence type="ECO:0000256" key="7">
    <source>
        <dbReference type="ARBA" id="ARBA00022729"/>
    </source>
</evidence>
<evidence type="ECO:0000256" key="12">
    <source>
        <dbReference type="ARBA" id="ARBA00023288"/>
    </source>
</evidence>
<dbReference type="GO" id="GO:0008843">
    <property type="term" value="F:endochitinase activity"/>
    <property type="evidence" value="ECO:0007669"/>
    <property type="project" value="UniProtKB-EC"/>
</dbReference>
<reference evidence="22" key="2">
    <citation type="submission" date="2023-05" db="EMBL/GenBank/DDBJ databases">
        <authorList>
            <consortium name="Lawrence Berkeley National Laboratory"/>
            <person name="Steindorff A."/>
            <person name="Hensen N."/>
            <person name="Bonometti L."/>
            <person name="Westerberg I."/>
            <person name="Brannstrom I.O."/>
            <person name="Guillou S."/>
            <person name="Cros-Aarteil S."/>
            <person name="Calhoun S."/>
            <person name="Haridas S."/>
            <person name="Kuo A."/>
            <person name="Mondo S."/>
            <person name="Pangilinan J."/>
            <person name="Riley R."/>
            <person name="Labutti K."/>
            <person name="Andreopoulos B."/>
            <person name="Lipzen A."/>
            <person name="Chen C."/>
            <person name="Yanf M."/>
            <person name="Daum C."/>
            <person name="Ng V."/>
            <person name="Clum A."/>
            <person name="Ohm R."/>
            <person name="Martin F."/>
            <person name="Silar P."/>
            <person name="Natvig D."/>
            <person name="Lalanne C."/>
            <person name="Gautier V."/>
            <person name="Ament-Velasquez S.L."/>
            <person name="Kruys A."/>
            <person name="Hutchinson M.I."/>
            <person name="Powell A.J."/>
            <person name="Barry K."/>
            <person name="Miller A.N."/>
            <person name="Grigoriev I.V."/>
            <person name="Debuchy R."/>
            <person name="Gladieux P."/>
            <person name="Thoren M.H."/>
            <person name="Johannesson H."/>
        </authorList>
    </citation>
    <scope>NUCLEOTIDE SEQUENCE</scope>
    <source>
        <strain evidence="22">PSN243</strain>
    </source>
</reference>
<dbReference type="SUPFAM" id="SSF49899">
    <property type="entry name" value="Concanavalin A-like lectins/glucanases"/>
    <property type="match status" value="1"/>
</dbReference>
<dbReference type="GO" id="GO:0016757">
    <property type="term" value="F:glycosyltransferase activity"/>
    <property type="evidence" value="ECO:0007669"/>
    <property type="project" value="UniProtKB-KW"/>
</dbReference>
<feature type="active site" description="Proton donor" evidence="17">
    <location>
        <position position="122"/>
    </location>
</feature>
<dbReference type="PIRSF" id="PIRSF037299">
    <property type="entry name" value="Glycosidase_CRH1_prd"/>
    <property type="match status" value="1"/>
</dbReference>
<keyword evidence="9 16" id="KW-0472">Membrane</keyword>
<gene>
    <name evidence="22" type="ORF">QBC34DRAFT_175218</name>
</gene>
<dbReference type="EC" id="3.2.-.-" evidence="16"/>
<dbReference type="GO" id="GO:0031505">
    <property type="term" value="P:fungal-type cell wall organization"/>
    <property type="evidence" value="ECO:0007669"/>
    <property type="project" value="TreeGrafter"/>
</dbReference>
<keyword evidence="8 16" id="KW-0378">Hydrolase</keyword>
<evidence type="ECO:0000256" key="16">
    <source>
        <dbReference type="PIRNR" id="PIRNR037299"/>
    </source>
</evidence>
<protein>
    <recommendedName>
        <fullName evidence="16">Crh-like protein</fullName>
        <ecNumber evidence="16">3.2.-.-</ecNumber>
    </recommendedName>
</protein>
<dbReference type="PANTHER" id="PTHR10963:SF68">
    <property type="entry name" value="GLYCOSIDASE CRH1-RELATED"/>
    <property type="match status" value="1"/>
</dbReference>
<dbReference type="Gene3D" id="2.60.120.200">
    <property type="match status" value="1"/>
</dbReference>
<evidence type="ECO:0000256" key="6">
    <source>
        <dbReference type="ARBA" id="ARBA00022679"/>
    </source>
</evidence>
<keyword evidence="23" id="KW-1185">Reference proteome</keyword>
<keyword evidence="12" id="KW-0449">Lipoprotein</keyword>
<dbReference type="InterPro" id="IPR050546">
    <property type="entry name" value="Glycosyl_Hydrlase_16"/>
</dbReference>
<evidence type="ECO:0000313" key="23">
    <source>
        <dbReference type="Proteomes" id="UP001321760"/>
    </source>
</evidence>
<dbReference type="GO" id="GO:0098552">
    <property type="term" value="C:side of membrane"/>
    <property type="evidence" value="ECO:0007669"/>
    <property type="project" value="UniProtKB-KW"/>
</dbReference>
<comment type="subcellular location">
    <subcellularLocation>
        <location evidence="2">Cell envelope</location>
    </subcellularLocation>
    <subcellularLocation>
        <location evidence="3">Membrane</location>
        <topology evidence="3">Lipid-anchor</topology>
        <topology evidence="3">GPI-anchor</topology>
    </subcellularLocation>
</comment>
<feature type="signal peptide" evidence="20">
    <location>
        <begin position="1"/>
        <end position="17"/>
    </location>
</feature>
<comment type="caution">
    <text evidence="22">The sequence shown here is derived from an EMBL/GenBank/DDBJ whole genome shotgun (WGS) entry which is preliminary data.</text>
</comment>
<keyword evidence="10 18" id="KW-1015">Disulfide bond</keyword>
<dbReference type="GO" id="GO:0005975">
    <property type="term" value="P:carbohydrate metabolic process"/>
    <property type="evidence" value="ECO:0007669"/>
    <property type="project" value="InterPro"/>
</dbReference>
<evidence type="ECO:0000256" key="17">
    <source>
        <dbReference type="PIRSR" id="PIRSR037299-1"/>
    </source>
</evidence>
<evidence type="ECO:0000256" key="9">
    <source>
        <dbReference type="ARBA" id="ARBA00023136"/>
    </source>
</evidence>
<dbReference type="EMBL" id="MU865918">
    <property type="protein sequence ID" value="KAK4453995.1"/>
    <property type="molecule type" value="Genomic_DNA"/>
</dbReference>
<keyword evidence="7 20" id="KW-0732">Signal</keyword>
<evidence type="ECO:0000256" key="20">
    <source>
        <dbReference type="SAM" id="SignalP"/>
    </source>
</evidence>
<evidence type="ECO:0000256" key="5">
    <source>
        <dbReference type="ARBA" id="ARBA00022676"/>
    </source>
</evidence>
<keyword evidence="4" id="KW-0336">GPI-anchor</keyword>
<keyword evidence="11" id="KW-0325">Glycoprotein</keyword>
<evidence type="ECO:0000256" key="13">
    <source>
        <dbReference type="ARBA" id="ARBA00023295"/>
    </source>
</evidence>
<evidence type="ECO:0000256" key="19">
    <source>
        <dbReference type="SAM" id="MobiDB-lite"/>
    </source>
</evidence>
<reference evidence="22" key="1">
    <citation type="journal article" date="2023" name="Mol. Phylogenet. Evol.">
        <title>Genome-scale phylogeny and comparative genomics of the fungal order Sordariales.</title>
        <authorList>
            <person name="Hensen N."/>
            <person name="Bonometti L."/>
            <person name="Westerberg I."/>
            <person name="Brannstrom I.O."/>
            <person name="Guillou S."/>
            <person name="Cros-Aarteil S."/>
            <person name="Calhoun S."/>
            <person name="Haridas S."/>
            <person name="Kuo A."/>
            <person name="Mondo S."/>
            <person name="Pangilinan J."/>
            <person name="Riley R."/>
            <person name="LaButti K."/>
            <person name="Andreopoulos B."/>
            <person name="Lipzen A."/>
            <person name="Chen C."/>
            <person name="Yan M."/>
            <person name="Daum C."/>
            <person name="Ng V."/>
            <person name="Clum A."/>
            <person name="Steindorff A."/>
            <person name="Ohm R.A."/>
            <person name="Martin F."/>
            <person name="Silar P."/>
            <person name="Natvig D.O."/>
            <person name="Lalanne C."/>
            <person name="Gautier V."/>
            <person name="Ament-Velasquez S.L."/>
            <person name="Kruys A."/>
            <person name="Hutchinson M.I."/>
            <person name="Powell A.J."/>
            <person name="Barry K."/>
            <person name="Miller A.N."/>
            <person name="Grigoriev I.V."/>
            <person name="Debuchy R."/>
            <person name="Gladieux P."/>
            <person name="Hiltunen Thoren M."/>
            <person name="Johannesson H."/>
        </authorList>
    </citation>
    <scope>NUCLEOTIDE SEQUENCE</scope>
    <source>
        <strain evidence="22">PSN243</strain>
    </source>
</reference>
<keyword evidence="6" id="KW-0808">Transferase</keyword>
<sequence>MLSQLLTVAIAATAVSAQTFTKCDPTKKDCPFPKALGSKIVDHDWTKGKLDLIKDLDGTKIEYDPNEGAVYSIKEPSNAPTTEADKYIFFGQVDVVMKAAPGAGIVTSIVLESDDLDEVDWEWVGSENGKVQTNYFSKGCTEVYDRGQTHAVSNPLTEYHTYTLKWTREKLEWIINGQVVRTLNSAGLSGCAGYPQTPMRVKLGSWVAGKEGNAPGTIEWAGGMANFANAPFNAYYKSIRIQDYMGGGGAKEATEYQYTDRSGTWQSIKVVNDGKAVDNDDKSTTSSSSKTATKTGPTTLSTATSTGSATPSESSGAADSSSTTGGTASSQTTTGGGSAPTGAAGKAVISLSSIFAGSLLYFLL</sequence>
<comment type="catalytic activity">
    <reaction evidence="1">
        <text>Random endo-hydrolysis of N-acetyl-beta-D-glucosaminide (1-&gt;4)-beta-linkages in chitin and chitodextrins.</text>
        <dbReference type="EC" id="3.2.1.14"/>
    </reaction>
</comment>
<feature type="compositionally biased region" description="Low complexity" evidence="19">
    <location>
        <begin position="284"/>
        <end position="333"/>
    </location>
</feature>
<proteinExistence type="inferred from homology"/>
<name>A0AAV9H238_9PEZI</name>
<dbReference type="CDD" id="cd02183">
    <property type="entry name" value="GH16_fungal_CRH1_transglycosylase"/>
    <property type="match status" value="1"/>
</dbReference>
<feature type="disulfide bond" evidence="18">
    <location>
        <begin position="23"/>
        <end position="30"/>
    </location>
</feature>
<dbReference type="InterPro" id="IPR000757">
    <property type="entry name" value="Beta-glucanase-like"/>
</dbReference>
<dbReference type="Pfam" id="PF00722">
    <property type="entry name" value="Glyco_hydro_16"/>
    <property type="match status" value="1"/>
</dbReference>
<evidence type="ECO:0000256" key="15">
    <source>
        <dbReference type="ARBA" id="ARBA00038074"/>
    </source>
</evidence>
<dbReference type="InterPro" id="IPR013320">
    <property type="entry name" value="ConA-like_dom_sf"/>
</dbReference>
<evidence type="ECO:0000256" key="2">
    <source>
        <dbReference type="ARBA" id="ARBA00004196"/>
    </source>
</evidence>
<feature type="region of interest" description="Disordered" evidence="19">
    <location>
        <begin position="275"/>
        <end position="343"/>
    </location>
</feature>
<dbReference type="AlphaFoldDB" id="A0AAV9H238"/>
<accession>A0AAV9H238</accession>
<dbReference type="PROSITE" id="PS51762">
    <property type="entry name" value="GH16_2"/>
    <property type="match status" value="1"/>
</dbReference>
<evidence type="ECO:0000256" key="18">
    <source>
        <dbReference type="PIRSR" id="PIRSR037299-2"/>
    </source>
</evidence>
<dbReference type="PANTHER" id="PTHR10963">
    <property type="entry name" value="GLYCOSYL HYDROLASE-RELATED"/>
    <property type="match status" value="1"/>
</dbReference>
<keyword evidence="13" id="KW-0326">Glycosidase</keyword>
<dbReference type="Proteomes" id="UP001321760">
    <property type="component" value="Unassembled WGS sequence"/>
</dbReference>